<evidence type="ECO:0000313" key="3">
    <source>
        <dbReference type="Proteomes" id="UP000824189"/>
    </source>
</evidence>
<proteinExistence type="predicted"/>
<feature type="compositionally biased region" description="Low complexity" evidence="1">
    <location>
        <begin position="29"/>
        <end position="53"/>
    </location>
</feature>
<feature type="region of interest" description="Disordered" evidence="1">
    <location>
        <begin position="409"/>
        <end position="493"/>
    </location>
</feature>
<reference evidence="2" key="1">
    <citation type="journal article" date="2021" name="PeerJ">
        <title>Extensive microbial diversity within the chicken gut microbiome revealed by metagenomics and culture.</title>
        <authorList>
            <person name="Gilroy R."/>
            <person name="Ravi A."/>
            <person name="Getino M."/>
            <person name="Pursley I."/>
            <person name="Horton D.L."/>
            <person name="Alikhan N.F."/>
            <person name="Baker D."/>
            <person name="Gharbi K."/>
            <person name="Hall N."/>
            <person name="Watson M."/>
            <person name="Adriaenssens E.M."/>
            <person name="Foster-Nyarko E."/>
            <person name="Jarju S."/>
            <person name="Secka A."/>
            <person name="Antonio M."/>
            <person name="Oren A."/>
            <person name="Chaudhuri R.R."/>
            <person name="La Ragione R."/>
            <person name="Hildebrand F."/>
            <person name="Pallen M.J."/>
        </authorList>
    </citation>
    <scope>NUCLEOTIDE SEQUENCE</scope>
    <source>
        <strain evidence="2">4376</strain>
    </source>
</reference>
<dbReference type="SUPFAM" id="SSF53098">
    <property type="entry name" value="Ribonuclease H-like"/>
    <property type="match status" value="1"/>
</dbReference>
<dbReference type="InterPro" id="IPR012337">
    <property type="entry name" value="RNaseH-like_sf"/>
</dbReference>
<gene>
    <name evidence="2" type="ORF">H9867_04135</name>
</gene>
<dbReference type="InterPro" id="IPR036420">
    <property type="entry name" value="BRCT_dom_sf"/>
</dbReference>
<dbReference type="AlphaFoldDB" id="A0A9D1RY41"/>
<organism evidence="2 3">
    <name type="scientific">Candidatus Corynebacterium gallistercoris</name>
    <dbReference type="NCBI Taxonomy" id="2838530"/>
    <lineage>
        <taxon>Bacteria</taxon>
        <taxon>Bacillati</taxon>
        <taxon>Actinomycetota</taxon>
        <taxon>Actinomycetes</taxon>
        <taxon>Mycobacteriales</taxon>
        <taxon>Corynebacteriaceae</taxon>
        <taxon>Corynebacterium</taxon>
    </lineage>
</organism>
<dbReference type="EMBL" id="DXFZ01000049">
    <property type="protein sequence ID" value="HIW95660.1"/>
    <property type="molecule type" value="Genomic_DNA"/>
</dbReference>
<dbReference type="Proteomes" id="UP000824189">
    <property type="component" value="Unassembled WGS sequence"/>
</dbReference>
<accession>A0A9D1RY41</accession>
<feature type="compositionally biased region" description="Basic residues" evidence="1">
    <location>
        <begin position="465"/>
        <end position="487"/>
    </location>
</feature>
<evidence type="ECO:0000313" key="2">
    <source>
        <dbReference type="EMBL" id="HIW95660.1"/>
    </source>
</evidence>
<protein>
    <submittedName>
        <fullName evidence="2">DNA polymerase III subunit epsilon</fullName>
    </submittedName>
</protein>
<dbReference type="Gene3D" id="3.30.420.10">
    <property type="entry name" value="Ribonuclease H-like superfamily/Ribonuclease H"/>
    <property type="match status" value="1"/>
</dbReference>
<comment type="caution">
    <text evidence="2">The sequence shown here is derived from an EMBL/GenBank/DDBJ whole genome shotgun (WGS) entry which is preliminary data.</text>
</comment>
<evidence type="ECO:0000256" key="1">
    <source>
        <dbReference type="SAM" id="MobiDB-lite"/>
    </source>
</evidence>
<sequence length="493" mass="52902">MSDHESPGGGQPRRKARSSRRPRRRVRRPAAAPAASRSGSGGDAAASSPATARPRVKLHQDLNALPTPDQAPFASMAIATNGIHPSTARLIAVAIVLYAPDADDPSLPGKELYSLTRHLNTGEDPGPIHLHGYATSELAQSLGFTNCAPLFRKAIDGRTLILHQAAYTWGFLKNEYRLLQRAVNKNRRSRGRSRGQKKVPQPKPVVIWDTLATARRQSVECYDSRLRAIVECYNDPASSTHTAVDAPEAALVGLGAVASHERRNTDPDELLAADARLTAALAIAQRAAGPVTELVPANLTADKFGLQRSKERVDAALAPRTHVNPGAWREGEPLVKGMEFVVSPDVATDPDELIARGVAAGLAYSEKLNRRSSLVVCNTNHELRGKAMHAERKKIPLMDDSQFLELLEDVRPGEKEPVPVKPGAGVRPRTFGLSGGGSVPSESLGKLQQAATQKRAENANNKGGGAKKGRGGRGSRGGRGRRGGRNRNRSERS</sequence>
<reference evidence="2" key="2">
    <citation type="submission" date="2021-04" db="EMBL/GenBank/DDBJ databases">
        <authorList>
            <person name="Gilroy R."/>
        </authorList>
    </citation>
    <scope>NUCLEOTIDE SEQUENCE</scope>
    <source>
        <strain evidence="2">4376</strain>
    </source>
</reference>
<dbReference type="Gene3D" id="3.40.50.10190">
    <property type="entry name" value="BRCT domain"/>
    <property type="match status" value="1"/>
</dbReference>
<feature type="region of interest" description="Disordered" evidence="1">
    <location>
        <begin position="1"/>
        <end position="53"/>
    </location>
</feature>
<dbReference type="GO" id="GO:0003676">
    <property type="term" value="F:nucleic acid binding"/>
    <property type="evidence" value="ECO:0007669"/>
    <property type="project" value="InterPro"/>
</dbReference>
<name>A0A9D1RY41_9CORY</name>
<feature type="compositionally biased region" description="Basic and acidic residues" evidence="1">
    <location>
        <begin position="409"/>
        <end position="418"/>
    </location>
</feature>
<feature type="compositionally biased region" description="Basic residues" evidence="1">
    <location>
        <begin position="12"/>
        <end position="28"/>
    </location>
</feature>
<dbReference type="InterPro" id="IPR036397">
    <property type="entry name" value="RNaseH_sf"/>
</dbReference>